<dbReference type="PANTHER" id="PTHR34065">
    <property type="entry name" value="CELL DIVISION CONTROL PROTEIN 14"/>
    <property type="match status" value="1"/>
</dbReference>
<reference evidence="1 2" key="1">
    <citation type="journal article" date="2015" name="Genome Biol. Evol.">
        <title>Phylogenomic analyses indicate that early fungi evolved digesting cell walls of algal ancestors of land plants.</title>
        <authorList>
            <person name="Chang Y."/>
            <person name="Wang S."/>
            <person name="Sekimoto S."/>
            <person name="Aerts A.L."/>
            <person name="Choi C."/>
            <person name="Clum A."/>
            <person name="LaButti K.M."/>
            <person name="Lindquist E.A."/>
            <person name="Yee Ngan C."/>
            <person name="Ohm R.A."/>
            <person name="Salamov A.A."/>
            <person name="Grigoriev I.V."/>
            <person name="Spatafora J.W."/>
            <person name="Berbee M.L."/>
        </authorList>
    </citation>
    <scope>NUCLEOTIDE SEQUENCE [LARGE SCALE GENOMIC DNA]</scope>
    <source>
        <strain evidence="1 2">NRRL 28638</strain>
    </source>
</reference>
<keyword evidence="2" id="KW-1185">Reference proteome</keyword>
<proteinExistence type="predicted"/>
<organism evidence="1 2">
    <name type="scientific">Conidiobolus coronatus (strain ATCC 28846 / CBS 209.66 / NRRL 28638)</name>
    <name type="common">Delacroixia coronata</name>
    <dbReference type="NCBI Taxonomy" id="796925"/>
    <lineage>
        <taxon>Eukaryota</taxon>
        <taxon>Fungi</taxon>
        <taxon>Fungi incertae sedis</taxon>
        <taxon>Zoopagomycota</taxon>
        <taxon>Entomophthoromycotina</taxon>
        <taxon>Entomophthoromycetes</taxon>
        <taxon>Entomophthorales</taxon>
        <taxon>Ancylistaceae</taxon>
        <taxon>Conidiobolus</taxon>
    </lineage>
</organism>
<dbReference type="Pfam" id="PF08045">
    <property type="entry name" value="CDC14"/>
    <property type="match status" value="1"/>
</dbReference>
<dbReference type="STRING" id="796925.A0A137P359"/>
<dbReference type="AlphaFoldDB" id="A0A137P359"/>
<dbReference type="PANTHER" id="PTHR34065:SF1">
    <property type="entry name" value="CELL DIVISION CONTROL PROTEIN 14"/>
    <property type="match status" value="1"/>
</dbReference>
<evidence type="ECO:0000313" key="1">
    <source>
        <dbReference type="EMBL" id="KXN69379.1"/>
    </source>
</evidence>
<protein>
    <submittedName>
        <fullName evidence="1">Uncharacterized protein</fullName>
    </submittedName>
</protein>
<sequence>MNSLVGLDIDLELRKFYWHSKVKAKILECKTKLNTRDKAARIQVIRELIKFLLKLTECGEASALQSFELSQFDEELNLIKLSIKLLEDNLPSRIYNNDEDSGEEYELEEVEGVQISDNLLWIKQAVYTLELVQGLCLIFPKQTLLSLSILKTNYLKLILIYFKLNISNLKICCLETFQCILILNHEFIRNFEELEGIEEIIHLLKLKSTFREVRLKCVEFLYQYILPETNIARSYSKQSGESVKSSEDKMNYIASELGLDFVQNLLIPLNSNQ</sequence>
<accession>A0A137P359</accession>
<gene>
    <name evidence="1" type="ORF">CONCODRAFT_71537</name>
</gene>
<dbReference type="InterPro" id="IPR012535">
    <property type="entry name" value="Cell_div_Cdc14"/>
</dbReference>
<dbReference type="Proteomes" id="UP000070444">
    <property type="component" value="Unassembled WGS sequence"/>
</dbReference>
<dbReference type="EMBL" id="KQ964537">
    <property type="protein sequence ID" value="KXN69379.1"/>
    <property type="molecule type" value="Genomic_DNA"/>
</dbReference>
<dbReference type="OrthoDB" id="5357220at2759"/>
<evidence type="ECO:0000313" key="2">
    <source>
        <dbReference type="Proteomes" id="UP000070444"/>
    </source>
</evidence>
<name>A0A137P359_CONC2</name>